<name>A0A923NIC2_9FIRM</name>
<proteinExistence type="predicted"/>
<protein>
    <submittedName>
        <fullName evidence="1">Uncharacterized protein</fullName>
    </submittedName>
</protein>
<accession>A0A923NIC2</accession>
<keyword evidence="2" id="KW-1185">Reference proteome</keyword>
<dbReference type="EMBL" id="JACRYT010000001">
    <property type="protein sequence ID" value="MBC6678546.1"/>
    <property type="molecule type" value="Genomic_DNA"/>
</dbReference>
<dbReference type="Proteomes" id="UP000602647">
    <property type="component" value="Unassembled WGS sequence"/>
</dbReference>
<gene>
    <name evidence="1" type="ORF">H9L42_01725</name>
</gene>
<reference evidence="1" key="1">
    <citation type="submission" date="2020-08" db="EMBL/GenBank/DDBJ databases">
        <title>Genome public.</title>
        <authorList>
            <person name="Liu C."/>
            <person name="Sun Q."/>
        </authorList>
    </citation>
    <scope>NUCLEOTIDE SEQUENCE</scope>
    <source>
        <strain evidence="1">BX12</strain>
    </source>
</reference>
<evidence type="ECO:0000313" key="1">
    <source>
        <dbReference type="EMBL" id="MBC6678546.1"/>
    </source>
</evidence>
<evidence type="ECO:0000313" key="2">
    <source>
        <dbReference type="Proteomes" id="UP000602647"/>
    </source>
</evidence>
<organism evidence="1 2">
    <name type="scientific">Zhenpiania hominis</name>
    <dbReference type="NCBI Taxonomy" id="2763644"/>
    <lineage>
        <taxon>Bacteria</taxon>
        <taxon>Bacillati</taxon>
        <taxon>Bacillota</taxon>
        <taxon>Clostridia</taxon>
        <taxon>Peptostreptococcales</taxon>
        <taxon>Anaerovoracaceae</taxon>
        <taxon>Zhenpiania</taxon>
    </lineage>
</organism>
<sequence>MLKKWLIVFFVFFLGTAGLIQVDQACRETTGAGGLLCPSIQKTAGGNLTVSFFGLTGEIDL</sequence>
<dbReference type="RefSeq" id="WP_187301714.1">
    <property type="nucleotide sequence ID" value="NZ_CBCTON010000002.1"/>
</dbReference>
<dbReference type="AlphaFoldDB" id="A0A923NIC2"/>
<comment type="caution">
    <text evidence="1">The sequence shown here is derived from an EMBL/GenBank/DDBJ whole genome shotgun (WGS) entry which is preliminary data.</text>
</comment>